<evidence type="ECO:0000313" key="3">
    <source>
        <dbReference type="EMBL" id="SEM56548.1"/>
    </source>
</evidence>
<organism evidence="3 4">
    <name type="scientific">Streptacidiphilus jiangxiensis</name>
    <dbReference type="NCBI Taxonomy" id="235985"/>
    <lineage>
        <taxon>Bacteria</taxon>
        <taxon>Bacillati</taxon>
        <taxon>Actinomycetota</taxon>
        <taxon>Actinomycetes</taxon>
        <taxon>Kitasatosporales</taxon>
        <taxon>Streptomycetaceae</taxon>
        <taxon>Streptacidiphilus</taxon>
    </lineage>
</organism>
<evidence type="ECO:0000256" key="1">
    <source>
        <dbReference type="SAM" id="MobiDB-lite"/>
    </source>
</evidence>
<feature type="signal peptide" evidence="2">
    <location>
        <begin position="1"/>
        <end position="25"/>
    </location>
</feature>
<feature type="chain" id="PRO_5038902310" evidence="2">
    <location>
        <begin position="26"/>
        <end position="49"/>
    </location>
</feature>
<feature type="region of interest" description="Disordered" evidence="1">
    <location>
        <begin position="25"/>
        <end position="49"/>
    </location>
</feature>
<evidence type="ECO:0000256" key="2">
    <source>
        <dbReference type="SAM" id="SignalP"/>
    </source>
</evidence>
<proteinExistence type="predicted"/>
<dbReference type="RefSeq" id="WP_161791193.1">
    <property type="nucleotide sequence ID" value="NZ_BBPN01000003.1"/>
</dbReference>
<feature type="compositionally biased region" description="Low complexity" evidence="1">
    <location>
        <begin position="25"/>
        <end position="43"/>
    </location>
</feature>
<name>A0A1H7ZG88_STRJI</name>
<gene>
    <name evidence="3" type="ORF">SAMN05414137_13457</name>
</gene>
<sequence>MAFAQRLLIAALAALALLLTAPGHAPAPTTSQASATPQAVAPADSGWGA</sequence>
<protein>
    <submittedName>
        <fullName evidence="3">Uncharacterized protein</fullName>
    </submittedName>
</protein>
<keyword evidence="4" id="KW-1185">Reference proteome</keyword>
<dbReference type="AlphaFoldDB" id="A0A1H7ZG88"/>
<dbReference type="EMBL" id="FOAZ01000034">
    <property type="protein sequence ID" value="SEM56548.1"/>
    <property type="molecule type" value="Genomic_DNA"/>
</dbReference>
<keyword evidence="2" id="KW-0732">Signal</keyword>
<evidence type="ECO:0000313" key="4">
    <source>
        <dbReference type="Proteomes" id="UP000183015"/>
    </source>
</evidence>
<reference evidence="4" key="1">
    <citation type="submission" date="2016-10" db="EMBL/GenBank/DDBJ databases">
        <authorList>
            <person name="Varghese N."/>
        </authorList>
    </citation>
    <scope>NUCLEOTIDE SEQUENCE [LARGE SCALE GENOMIC DNA]</scope>
    <source>
        <strain evidence="4">DSM 45096 / BCRC 16803 / CGMCC 4.1857 / CIP 109030 / JCM 12277 / KCTC 19219 / NBRC 100920 / 33214</strain>
    </source>
</reference>
<dbReference type="Proteomes" id="UP000183015">
    <property type="component" value="Unassembled WGS sequence"/>
</dbReference>
<accession>A0A1H7ZG88</accession>